<proteinExistence type="predicted"/>
<organism evidence="1 2">
    <name type="scientific">Polyplax serrata</name>
    <name type="common">Common mouse louse</name>
    <dbReference type="NCBI Taxonomy" id="468196"/>
    <lineage>
        <taxon>Eukaryota</taxon>
        <taxon>Metazoa</taxon>
        <taxon>Ecdysozoa</taxon>
        <taxon>Arthropoda</taxon>
        <taxon>Hexapoda</taxon>
        <taxon>Insecta</taxon>
        <taxon>Pterygota</taxon>
        <taxon>Neoptera</taxon>
        <taxon>Paraneoptera</taxon>
        <taxon>Psocodea</taxon>
        <taxon>Troctomorpha</taxon>
        <taxon>Phthiraptera</taxon>
        <taxon>Anoplura</taxon>
        <taxon>Polyplacidae</taxon>
        <taxon>Polyplax</taxon>
    </lineage>
</organism>
<evidence type="ECO:0000313" key="1">
    <source>
        <dbReference type="EMBL" id="KAK6627633.1"/>
    </source>
</evidence>
<dbReference type="Proteomes" id="UP001359485">
    <property type="component" value="Unassembled WGS sequence"/>
</dbReference>
<name>A0ABR1AUW8_POLSC</name>
<reference evidence="1 2" key="1">
    <citation type="submission" date="2023-09" db="EMBL/GenBank/DDBJ databases">
        <title>Genomes of two closely related lineages of the louse Polyplax serrata with different host specificities.</title>
        <authorList>
            <person name="Martinu J."/>
            <person name="Tarabai H."/>
            <person name="Stefka J."/>
            <person name="Hypsa V."/>
        </authorList>
    </citation>
    <scope>NUCLEOTIDE SEQUENCE [LARGE SCALE GENOMIC DNA]</scope>
    <source>
        <strain evidence="1">98ZLc_SE</strain>
    </source>
</reference>
<sequence length="187" mass="21839">MFPSNPVDDEDIRTLPNELNGNVVPSVDRKYRHNRLLRRQIIQLEQSSRKIQDRQNQLDRSVRRIEKEIKSKSLVGIGNPRDNEIIDERLVERVGKLEETDRSTLKQIFNVSRQVSELGRLHLSMLQLLESVESLETKVDQNVPDLQREISKMEFNLAQATSSISLAKEDRVRQFYQPDWTSKSELS</sequence>
<evidence type="ECO:0000313" key="2">
    <source>
        <dbReference type="Proteomes" id="UP001359485"/>
    </source>
</evidence>
<protein>
    <submittedName>
        <fullName evidence="1">Uncharacterized protein</fullName>
    </submittedName>
</protein>
<accession>A0ABR1AUW8</accession>
<dbReference type="EMBL" id="JAWJWF010000045">
    <property type="protein sequence ID" value="KAK6627633.1"/>
    <property type="molecule type" value="Genomic_DNA"/>
</dbReference>
<keyword evidence="2" id="KW-1185">Reference proteome</keyword>
<gene>
    <name evidence="1" type="ORF">RUM44_010112</name>
</gene>
<comment type="caution">
    <text evidence="1">The sequence shown here is derived from an EMBL/GenBank/DDBJ whole genome shotgun (WGS) entry which is preliminary data.</text>
</comment>